<evidence type="ECO:0000313" key="8">
    <source>
        <dbReference type="Proteomes" id="UP000813444"/>
    </source>
</evidence>
<dbReference type="AlphaFoldDB" id="A0A8K0T8S6"/>
<gene>
    <name evidence="7" type="ORF">B0I35DRAFT_41368</name>
</gene>
<evidence type="ECO:0000256" key="1">
    <source>
        <dbReference type="ARBA" id="ARBA00008842"/>
    </source>
</evidence>
<dbReference type="PROSITE" id="PS01013">
    <property type="entry name" value="OSBP"/>
    <property type="match status" value="1"/>
</dbReference>
<evidence type="ECO:0000313" key="7">
    <source>
        <dbReference type="EMBL" id="KAH7329289.1"/>
    </source>
</evidence>
<keyword evidence="4" id="KW-0446">Lipid-binding</keyword>
<dbReference type="SUPFAM" id="SSF144000">
    <property type="entry name" value="Oxysterol-binding protein-like"/>
    <property type="match status" value="1"/>
</dbReference>
<dbReference type="InterPro" id="IPR000648">
    <property type="entry name" value="Oxysterol-bd"/>
</dbReference>
<dbReference type="GO" id="GO:0032541">
    <property type="term" value="C:cortical endoplasmic reticulum"/>
    <property type="evidence" value="ECO:0007669"/>
    <property type="project" value="TreeGrafter"/>
</dbReference>
<sequence length="502" mass="56321">MGLVSIHGHRRASSASNRSSLDESRIDVDDDTQVMEADQGNVLSHLISQLRPGADLSRVVLPTFILEPRSMLERITNFMCHPEMLLHIPTLDDPVERFVSVVKFYLSGWHIRPPGVKKPLNPILGEVFTCYWDLEGQKRAYYISEQTSHHPPKSSYFYLAPHHHIRIDGTLKPRSRFLGNSAASLMEGISYLTLLNRGSDPSKGEQYILTQPNMYARGILFGKMKYELGDHSVVRCPELDLVADIEFKVKGWVGGTYNAIGGSIKKASTGEVLYDLSGLWSEEMFIKNMTTGHREMFFDAMKMKPSSPLVRPIEEQGERESQRLWANTAKAVKERNHDLATDEKTKIEDRQREEAATRAQDTVEWHPRLFRPVQSAPGEPEEGMETLEWIINAKIDHTASPDKQAEQVMAIYPIIKGQVFTERNIIPPFHSKEDSAPAAPPAPPSSEGQGDLIDFGQNGEPTATAPPIQESPDEIQKMLSSTGKPAEGPLIDFTQDMKKDLP</sequence>
<dbReference type="InterPro" id="IPR018494">
    <property type="entry name" value="Oxysterol-bd_CS"/>
</dbReference>
<feature type="region of interest" description="Disordered" evidence="6">
    <location>
        <begin position="428"/>
        <end position="502"/>
    </location>
</feature>
<dbReference type="PANTHER" id="PTHR10972:SF102">
    <property type="entry name" value="OXYSTEROL-BINDING PROTEIN"/>
    <property type="match status" value="1"/>
</dbReference>
<dbReference type="PANTHER" id="PTHR10972">
    <property type="entry name" value="OXYSTEROL-BINDING PROTEIN-RELATED"/>
    <property type="match status" value="1"/>
</dbReference>
<protein>
    <recommendedName>
        <fullName evidence="9">Oxysterol-binding protein</fullName>
    </recommendedName>
</protein>
<dbReference type="GO" id="GO:0005829">
    <property type="term" value="C:cytosol"/>
    <property type="evidence" value="ECO:0007669"/>
    <property type="project" value="TreeGrafter"/>
</dbReference>
<evidence type="ECO:0000256" key="2">
    <source>
        <dbReference type="ARBA" id="ARBA00022448"/>
    </source>
</evidence>
<keyword evidence="3" id="KW-0445">Lipid transport</keyword>
<evidence type="ECO:0000256" key="6">
    <source>
        <dbReference type="SAM" id="MobiDB-lite"/>
    </source>
</evidence>
<evidence type="ECO:0000256" key="4">
    <source>
        <dbReference type="ARBA" id="ARBA00023121"/>
    </source>
</evidence>
<evidence type="ECO:0000256" key="5">
    <source>
        <dbReference type="RuleBase" id="RU003844"/>
    </source>
</evidence>
<dbReference type="EMBL" id="JAGPNK010000001">
    <property type="protein sequence ID" value="KAH7329289.1"/>
    <property type="molecule type" value="Genomic_DNA"/>
</dbReference>
<proteinExistence type="inferred from homology"/>
<dbReference type="InterPro" id="IPR037239">
    <property type="entry name" value="OSBP_sf"/>
</dbReference>
<accession>A0A8K0T8S6</accession>
<dbReference type="Proteomes" id="UP000813444">
    <property type="component" value="Unassembled WGS sequence"/>
</dbReference>
<dbReference type="GO" id="GO:0006869">
    <property type="term" value="P:lipid transport"/>
    <property type="evidence" value="ECO:0007669"/>
    <property type="project" value="UniProtKB-KW"/>
</dbReference>
<dbReference type="Gene3D" id="3.30.70.3490">
    <property type="match status" value="1"/>
</dbReference>
<organism evidence="7 8">
    <name type="scientific">Stachybotrys elegans</name>
    <dbReference type="NCBI Taxonomy" id="80388"/>
    <lineage>
        <taxon>Eukaryota</taxon>
        <taxon>Fungi</taxon>
        <taxon>Dikarya</taxon>
        <taxon>Ascomycota</taxon>
        <taxon>Pezizomycotina</taxon>
        <taxon>Sordariomycetes</taxon>
        <taxon>Hypocreomycetidae</taxon>
        <taxon>Hypocreales</taxon>
        <taxon>Stachybotryaceae</taxon>
        <taxon>Stachybotrys</taxon>
    </lineage>
</organism>
<comment type="caution">
    <text evidence="7">The sequence shown here is derived from an EMBL/GenBank/DDBJ whole genome shotgun (WGS) entry which is preliminary data.</text>
</comment>
<keyword evidence="8" id="KW-1185">Reference proteome</keyword>
<feature type="region of interest" description="Disordered" evidence="6">
    <location>
        <begin position="1"/>
        <end position="28"/>
    </location>
</feature>
<evidence type="ECO:0008006" key="9">
    <source>
        <dbReference type="Google" id="ProtNLM"/>
    </source>
</evidence>
<dbReference type="FunFam" id="2.40.160.120:FF:000007">
    <property type="entry name" value="Oxysterol binding protein"/>
    <property type="match status" value="1"/>
</dbReference>
<reference evidence="7" key="1">
    <citation type="journal article" date="2021" name="Nat. Commun.">
        <title>Genetic determinants of endophytism in the Arabidopsis root mycobiome.</title>
        <authorList>
            <person name="Mesny F."/>
            <person name="Miyauchi S."/>
            <person name="Thiergart T."/>
            <person name="Pickel B."/>
            <person name="Atanasova L."/>
            <person name="Karlsson M."/>
            <person name="Huettel B."/>
            <person name="Barry K.W."/>
            <person name="Haridas S."/>
            <person name="Chen C."/>
            <person name="Bauer D."/>
            <person name="Andreopoulos W."/>
            <person name="Pangilinan J."/>
            <person name="LaButti K."/>
            <person name="Riley R."/>
            <person name="Lipzen A."/>
            <person name="Clum A."/>
            <person name="Drula E."/>
            <person name="Henrissat B."/>
            <person name="Kohler A."/>
            <person name="Grigoriev I.V."/>
            <person name="Martin F.M."/>
            <person name="Hacquard S."/>
        </authorList>
    </citation>
    <scope>NUCLEOTIDE SEQUENCE</scope>
    <source>
        <strain evidence="7">MPI-CAGE-CH-0235</strain>
    </source>
</reference>
<name>A0A8K0T8S6_9HYPO</name>
<keyword evidence="2" id="KW-0813">Transport</keyword>
<dbReference type="OrthoDB" id="14833at2759"/>
<dbReference type="FunFam" id="1.10.287.2720:FF:000001">
    <property type="entry name" value="Oxysterol-binding OBPalpha"/>
    <property type="match status" value="1"/>
</dbReference>
<comment type="similarity">
    <text evidence="1 5">Belongs to the OSBP family.</text>
</comment>
<dbReference type="GO" id="GO:0032934">
    <property type="term" value="F:sterol binding"/>
    <property type="evidence" value="ECO:0007669"/>
    <property type="project" value="TreeGrafter"/>
</dbReference>
<dbReference type="Pfam" id="PF01237">
    <property type="entry name" value="Oxysterol_BP"/>
    <property type="match status" value="2"/>
</dbReference>
<evidence type="ECO:0000256" key="3">
    <source>
        <dbReference type="ARBA" id="ARBA00023055"/>
    </source>
</evidence>
<dbReference type="Gene3D" id="2.40.160.120">
    <property type="match status" value="1"/>
</dbReference>
<dbReference type="Gene3D" id="1.10.287.2720">
    <property type="match status" value="1"/>
</dbReference>
<dbReference type="GO" id="GO:0016020">
    <property type="term" value="C:membrane"/>
    <property type="evidence" value="ECO:0007669"/>
    <property type="project" value="TreeGrafter"/>
</dbReference>